<organism evidence="2 3">
    <name type="scientific">Basidiobolus meristosporus CBS 931.73</name>
    <dbReference type="NCBI Taxonomy" id="1314790"/>
    <lineage>
        <taxon>Eukaryota</taxon>
        <taxon>Fungi</taxon>
        <taxon>Fungi incertae sedis</taxon>
        <taxon>Zoopagomycota</taxon>
        <taxon>Entomophthoromycotina</taxon>
        <taxon>Basidiobolomycetes</taxon>
        <taxon>Basidiobolales</taxon>
        <taxon>Basidiobolaceae</taxon>
        <taxon>Basidiobolus</taxon>
    </lineage>
</organism>
<evidence type="ECO:0000256" key="1">
    <source>
        <dbReference type="SAM" id="SignalP"/>
    </source>
</evidence>
<reference evidence="2 3" key="1">
    <citation type="submission" date="2016-07" db="EMBL/GenBank/DDBJ databases">
        <title>Pervasive Adenine N6-methylation of Active Genes in Fungi.</title>
        <authorList>
            <consortium name="DOE Joint Genome Institute"/>
            <person name="Mondo S.J."/>
            <person name="Dannebaum R.O."/>
            <person name="Kuo R.C."/>
            <person name="Labutti K."/>
            <person name="Haridas S."/>
            <person name="Kuo A."/>
            <person name="Salamov A."/>
            <person name="Ahrendt S.R."/>
            <person name="Lipzen A."/>
            <person name="Sullivan W."/>
            <person name="Andreopoulos W.B."/>
            <person name="Clum A."/>
            <person name="Lindquist E."/>
            <person name="Daum C."/>
            <person name="Ramamoorthy G.K."/>
            <person name="Gryganskyi A."/>
            <person name="Culley D."/>
            <person name="Magnuson J.K."/>
            <person name="James T.Y."/>
            <person name="O'Malley M.A."/>
            <person name="Stajich J.E."/>
            <person name="Spatafora J.W."/>
            <person name="Visel A."/>
            <person name="Grigoriev I.V."/>
        </authorList>
    </citation>
    <scope>NUCLEOTIDE SEQUENCE [LARGE SCALE GENOMIC DNA]</scope>
    <source>
        <strain evidence="2 3">CBS 931.73</strain>
    </source>
</reference>
<keyword evidence="1" id="KW-0732">Signal</keyword>
<comment type="caution">
    <text evidence="2">The sequence shown here is derived from an EMBL/GenBank/DDBJ whole genome shotgun (WGS) entry which is preliminary data.</text>
</comment>
<keyword evidence="3" id="KW-1185">Reference proteome</keyword>
<gene>
    <name evidence="2" type="ORF">K493DRAFT_389985</name>
</gene>
<name>A0A1Y1YSX3_9FUNG</name>
<proteinExistence type="predicted"/>
<evidence type="ECO:0000313" key="2">
    <source>
        <dbReference type="EMBL" id="ORY01076.1"/>
    </source>
</evidence>
<feature type="chain" id="PRO_5012237454" evidence="1">
    <location>
        <begin position="24"/>
        <end position="182"/>
    </location>
</feature>
<sequence length="182" mass="19764">MKFITSTSIALVVAMMWSTPTMADSSSRMALEEAEMNNMDTLIEEAEMNNMDALLNEGEIDPAMKDQLFGFGKQNLISKIAGGGIKGSIVNQVAHRYLRSYGKKFDVELAGIVDAIINPDGIDTKNLYSSIQKSKRLASVYGILDGYGGLDVLNGLVKKIGGRKAVINLVEKVLASKRKKST</sequence>
<dbReference type="EMBL" id="MCFE01000074">
    <property type="protein sequence ID" value="ORY01076.1"/>
    <property type="molecule type" value="Genomic_DNA"/>
</dbReference>
<feature type="signal peptide" evidence="1">
    <location>
        <begin position="1"/>
        <end position="23"/>
    </location>
</feature>
<dbReference type="Proteomes" id="UP000193498">
    <property type="component" value="Unassembled WGS sequence"/>
</dbReference>
<evidence type="ECO:0000313" key="3">
    <source>
        <dbReference type="Proteomes" id="UP000193498"/>
    </source>
</evidence>
<protein>
    <submittedName>
        <fullName evidence="2">Uncharacterized protein</fullName>
    </submittedName>
</protein>
<dbReference type="InParanoid" id="A0A1Y1YSX3"/>
<dbReference type="AlphaFoldDB" id="A0A1Y1YSX3"/>
<accession>A0A1Y1YSX3</accession>